<gene>
    <name evidence="1" type="ORF">NCTC12961_03860</name>
</gene>
<dbReference type="AlphaFoldDB" id="A0A2X4XSN8"/>
<protein>
    <submittedName>
        <fullName evidence="1">Uncharacterized protein</fullName>
    </submittedName>
</protein>
<dbReference type="Proteomes" id="UP000248897">
    <property type="component" value="Chromosome 1"/>
</dbReference>
<sequence length="49" mass="5414">MVKYGSEKKDTRLISHPCLSKLKVNMCLSMNLAMFGNTKAGNELGCVDH</sequence>
<organism evidence="1 2">
    <name type="scientific">Serratia plymuthica</name>
    <dbReference type="NCBI Taxonomy" id="82996"/>
    <lineage>
        <taxon>Bacteria</taxon>
        <taxon>Pseudomonadati</taxon>
        <taxon>Pseudomonadota</taxon>
        <taxon>Gammaproteobacteria</taxon>
        <taxon>Enterobacterales</taxon>
        <taxon>Yersiniaceae</taxon>
        <taxon>Serratia</taxon>
    </lineage>
</organism>
<name>A0A2X4XSN8_SERPL</name>
<proteinExistence type="predicted"/>
<evidence type="ECO:0000313" key="2">
    <source>
        <dbReference type="Proteomes" id="UP000248897"/>
    </source>
</evidence>
<dbReference type="EMBL" id="LS483469">
    <property type="protein sequence ID" value="SQI43025.1"/>
    <property type="molecule type" value="Genomic_DNA"/>
</dbReference>
<reference evidence="1 2" key="1">
    <citation type="submission" date="2018-06" db="EMBL/GenBank/DDBJ databases">
        <authorList>
            <consortium name="Pathogen Informatics"/>
            <person name="Doyle S."/>
        </authorList>
    </citation>
    <scope>NUCLEOTIDE SEQUENCE [LARGE SCALE GENOMIC DNA]</scope>
    <source>
        <strain evidence="1 2">NCTC12961</strain>
    </source>
</reference>
<accession>A0A2X4XSN8</accession>
<evidence type="ECO:0000313" key="1">
    <source>
        <dbReference type="EMBL" id="SQI43025.1"/>
    </source>
</evidence>